<name>A0A9D1PR21_9FIRM</name>
<comment type="caution">
    <text evidence="1">The sequence shown here is derived from an EMBL/GenBank/DDBJ whole genome shotgun (WGS) entry which is preliminary data.</text>
</comment>
<dbReference type="EMBL" id="DXIJ01000098">
    <property type="protein sequence ID" value="HIV86090.1"/>
    <property type="molecule type" value="Genomic_DNA"/>
</dbReference>
<organism evidence="1 2">
    <name type="scientific">Candidatus Monoglobus merdigallinarum</name>
    <dbReference type="NCBI Taxonomy" id="2838698"/>
    <lineage>
        <taxon>Bacteria</taxon>
        <taxon>Bacillati</taxon>
        <taxon>Bacillota</taxon>
        <taxon>Clostridia</taxon>
        <taxon>Monoglobales</taxon>
        <taxon>Monoglobaceae</taxon>
        <taxon>Monoglobus</taxon>
    </lineage>
</organism>
<accession>A0A9D1PR21</accession>
<reference evidence="1" key="1">
    <citation type="journal article" date="2021" name="PeerJ">
        <title>Extensive microbial diversity within the chicken gut microbiome revealed by metagenomics and culture.</title>
        <authorList>
            <person name="Gilroy R."/>
            <person name="Ravi A."/>
            <person name="Getino M."/>
            <person name="Pursley I."/>
            <person name="Horton D.L."/>
            <person name="Alikhan N.F."/>
            <person name="Baker D."/>
            <person name="Gharbi K."/>
            <person name="Hall N."/>
            <person name="Watson M."/>
            <person name="Adriaenssens E.M."/>
            <person name="Foster-Nyarko E."/>
            <person name="Jarju S."/>
            <person name="Secka A."/>
            <person name="Antonio M."/>
            <person name="Oren A."/>
            <person name="Chaudhuri R.R."/>
            <person name="La Ragione R."/>
            <person name="Hildebrand F."/>
            <person name="Pallen M.J."/>
        </authorList>
    </citation>
    <scope>NUCLEOTIDE SEQUENCE</scope>
    <source>
        <strain evidence="1">5790</strain>
    </source>
</reference>
<dbReference type="AlphaFoldDB" id="A0A9D1PR21"/>
<reference evidence="1" key="2">
    <citation type="submission" date="2021-04" db="EMBL/GenBank/DDBJ databases">
        <authorList>
            <person name="Gilroy R."/>
        </authorList>
    </citation>
    <scope>NUCLEOTIDE SEQUENCE</scope>
    <source>
        <strain evidence="1">5790</strain>
    </source>
</reference>
<evidence type="ECO:0000313" key="2">
    <source>
        <dbReference type="Proteomes" id="UP000824162"/>
    </source>
</evidence>
<gene>
    <name evidence="1" type="ORF">H9900_04685</name>
</gene>
<proteinExistence type="predicted"/>
<sequence length="71" mass="8291">MLLRKKEVMAFDRSKFTPVIRRSICTGESTAGFKDLKTGKFLEIMRISGKKDFHEFLKTYGIKEAEVTDEW</sequence>
<protein>
    <submittedName>
        <fullName evidence="1">Aspartate dehydrogenase</fullName>
    </submittedName>
</protein>
<dbReference type="Proteomes" id="UP000824162">
    <property type="component" value="Unassembled WGS sequence"/>
</dbReference>
<evidence type="ECO:0000313" key="1">
    <source>
        <dbReference type="EMBL" id="HIV86090.1"/>
    </source>
</evidence>